<protein>
    <recommendedName>
        <fullName evidence="6">Choline transporter-like protein</fullName>
    </recommendedName>
</protein>
<feature type="transmembrane region" description="Helical" evidence="6">
    <location>
        <begin position="196"/>
        <end position="221"/>
    </location>
</feature>
<keyword evidence="5 6" id="KW-0472">Membrane</keyword>
<keyword evidence="3 6" id="KW-0812">Transmembrane</keyword>
<organism evidence="7 8">
    <name type="scientific">Auxenochlorella protothecoides</name>
    <name type="common">Green microalga</name>
    <name type="synonym">Chlorella protothecoides</name>
    <dbReference type="NCBI Taxonomy" id="3075"/>
    <lineage>
        <taxon>Eukaryota</taxon>
        <taxon>Viridiplantae</taxon>
        <taxon>Chlorophyta</taxon>
        <taxon>core chlorophytes</taxon>
        <taxon>Trebouxiophyceae</taxon>
        <taxon>Chlorellales</taxon>
        <taxon>Chlorellaceae</taxon>
        <taxon>Auxenochlorella</taxon>
    </lineage>
</organism>
<feature type="transmembrane region" description="Helical" evidence="6">
    <location>
        <begin position="29"/>
        <end position="51"/>
    </location>
</feature>
<comment type="similarity">
    <text evidence="2 6">Belongs to the CTL (choline transporter-like) family.</text>
</comment>
<evidence type="ECO:0000313" key="8">
    <source>
        <dbReference type="Proteomes" id="UP000279271"/>
    </source>
</evidence>
<feature type="transmembrane region" description="Helical" evidence="6">
    <location>
        <begin position="99"/>
        <end position="121"/>
    </location>
</feature>
<dbReference type="AlphaFoldDB" id="A0A3M7KY90"/>
<feature type="transmembrane region" description="Helical" evidence="6">
    <location>
        <begin position="407"/>
        <end position="428"/>
    </location>
</feature>
<sequence>MGLEELQREGETLVASAGPYQFTRSRKDAGWGVAFGLAYAAVVVAGIYGYVNRNPDFALINQDYLSDPENCPLHGGRRLREAGQGDLPAFDAGEFMSQAAGWLGAGVALSLLLGAAFLRLFQHLPETMTRATVLIQVAAPLAVGAGMLGSGQGRASLLPLGLAALSGLAFYLWRAEIGLASRLLGVSAHGLAANPHLITTSVLLGVASVAAATPLAAALAGDPVLCCAWGVDPWVKPAAALGALAMLWTLLLANQVRVYVISGTVAQWYFAPPGALHATRGTTRRALGHAFGPSFGSLALSSLVLTITEALRNSAERNAQENQDVLSWVMSCIAQCLAGIVENAQENQDVLSWVMSCIAQCLAGIVEYLTKFATVFMAITGDAFFAAGRRVTDLLARNLLDAFASTIWFTPMVIQLAAFSMAVGWGFASGGVYYLAHRGAAAGVEASPGLNAAVLGGMVGLASLFLLNFLGGVLLAVLDAAFVCWALDRDAQSVSHPEIAQAFDAVPRKGAVVEQPGGGLAYGGLAHEAPAQQRV</sequence>
<comment type="caution">
    <text evidence="7">The sequence shown here is derived from an EMBL/GenBank/DDBJ whole genome shotgun (WGS) entry which is preliminary data.</text>
</comment>
<accession>A0A3M7KY90</accession>
<gene>
    <name evidence="7" type="ORF">APUTEX25_003435</name>
</gene>
<evidence type="ECO:0000256" key="6">
    <source>
        <dbReference type="RuleBase" id="RU368066"/>
    </source>
</evidence>
<feature type="transmembrane region" description="Helical" evidence="6">
    <location>
        <begin position="157"/>
        <end position="175"/>
    </location>
</feature>
<dbReference type="Proteomes" id="UP000279271">
    <property type="component" value="Unassembled WGS sequence"/>
</dbReference>
<dbReference type="PANTHER" id="PTHR12385:SF98">
    <property type="entry name" value="CHOLINE TRANSPORTER-LIKE PROTEIN"/>
    <property type="match status" value="1"/>
</dbReference>
<name>A0A3M7KY90_AUXPR</name>
<dbReference type="EMBL" id="QOKY01000166">
    <property type="protein sequence ID" value="RMZ55297.1"/>
    <property type="molecule type" value="Genomic_DNA"/>
</dbReference>
<evidence type="ECO:0000256" key="1">
    <source>
        <dbReference type="ARBA" id="ARBA00004141"/>
    </source>
</evidence>
<reference evidence="8" key="1">
    <citation type="journal article" date="2018" name="Algal Res.">
        <title>Characterization of plant carbon substrate utilization by Auxenochlorella protothecoides.</title>
        <authorList>
            <person name="Vogler B.W."/>
            <person name="Starkenburg S.R."/>
            <person name="Sudasinghe N."/>
            <person name="Schambach J.Y."/>
            <person name="Rollin J.A."/>
            <person name="Pattathil S."/>
            <person name="Barry A.N."/>
        </authorList>
    </citation>
    <scope>NUCLEOTIDE SEQUENCE [LARGE SCALE GENOMIC DNA]</scope>
    <source>
        <strain evidence="8">UTEX 25</strain>
    </source>
</reference>
<evidence type="ECO:0000256" key="4">
    <source>
        <dbReference type="ARBA" id="ARBA00022989"/>
    </source>
</evidence>
<comment type="subcellular location">
    <subcellularLocation>
        <location evidence="6">Cell membrane</location>
        <topology evidence="6">Multi-pass membrane protein</topology>
    </subcellularLocation>
    <subcellularLocation>
        <location evidence="1">Membrane</location>
        <topology evidence="1">Multi-pass membrane protein</topology>
    </subcellularLocation>
</comment>
<dbReference type="Pfam" id="PF04515">
    <property type="entry name" value="Choline_transpo"/>
    <property type="match status" value="1"/>
</dbReference>
<dbReference type="PANTHER" id="PTHR12385">
    <property type="entry name" value="CHOLINE TRANSPORTER-LIKE (SLC FAMILY 44)"/>
    <property type="match status" value="1"/>
</dbReference>
<keyword evidence="4 6" id="KW-1133">Transmembrane helix</keyword>
<dbReference type="GO" id="GO:0022857">
    <property type="term" value="F:transmembrane transporter activity"/>
    <property type="evidence" value="ECO:0007669"/>
    <property type="project" value="UniProtKB-UniRule"/>
</dbReference>
<evidence type="ECO:0000313" key="7">
    <source>
        <dbReference type="EMBL" id="RMZ55297.1"/>
    </source>
</evidence>
<feature type="transmembrane region" description="Helical" evidence="6">
    <location>
        <begin position="133"/>
        <end position="151"/>
    </location>
</feature>
<evidence type="ECO:0000256" key="3">
    <source>
        <dbReference type="ARBA" id="ARBA00022692"/>
    </source>
</evidence>
<feature type="transmembrane region" description="Helical" evidence="6">
    <location>
        <begin position="465"/>
        <end position="487"/>
    </location>
</feature>
<evidence type="ECO:0000256" key="2">
    <source>
        <dbReference type="ARBA" id="ARBA00007168"/>
    </source>
</evidence>
<feature type="transmembrane region" description="Helical" evidence="6">
    <location>
        <begin position="233"/>
        <end position="253"/>
    </location>
</feature>
<comment type="function">
    <text evidence="6">Choline transporter.</text>
</comment>
<dbReference type="InterPro" id="IPR007603">
    <property type="entry name" value="Choline_transptr-like"/>
</dbReference>
<evidence type="ECO:0000256" key="5">
    <source>
        <dbReference type="ARBA" id="ARBA00023136"/>
    </source>
</evidence>
<proteinExistence type="inferred from homology"/>
<dbReference type="GO" id="GO:0005886">
    <property type="term" value="C:plasma membrane"/>
    <property type="evidence" value="ECO:0007669"/>
    <property type="project" value="UniProtKB-SubCell"/>
</dbReference>